<proteinExistence type="predicted"/>
<accession>A0A157SRR9</accession>
<evidence type="ECO:0000313" key="2">
    <source>
        <dbReference type="Proteomes" id="UP000076848"/>
    </source>
</evidence>
<organism evidence="1 2">
    <name type="scientific">Bordetella ansorpii</name>
    <dbReference type="NCBI Taxonomy" id="288768"/>
    <lineage>
        <taxon>Bacteria</taxon>
        <taxon>Pseudomonadati</taxon>
        <taxon>Pseudomonadota</taxon>
        <taxon>Betaproteobacteria</taxon>
        <taxon>Burkholderiales</taxon>
        <taxon>Alcaligenaceae</taxon>
        <taxon>Bordetella</taxon>
    </lineage>
</organism>
<name>A0A157SRR9_9BORD</name>
<reference evidence="1 2" key="1">
    <citation type="submission" date="2016-04" db="EMBL/GenBank/DDBJ databases">
        <authorList>
            <consortium name="Pathogen Informatics"/>
        </authorList>
    </citation>
    <scope>NUCLEOTIDE SEQUENCE [LARGE SCALE GENOMIC DNA]</scope>
    <source>
        <strain evidence="1 2">H050680373</strain>
    </source>
</reference>
<keyword evidence="2" id="KW-1185">Reference proteome</keyword>
<dbReference type="AlphaFoldDB" id="A0A157SRR9"/>
<protein>
    <submittedName>
        <fullName evidence="1">Uncharacterized protein</fullName>
    </submittedName>
</protein>
<evidence type="ECO:0000313" key="1">
    <source>
        <dbReference type="EMBL" id="SAI73127.1"/>
    </source>
</evidence>
<sequence>MQLEALVDKAHPSDFSATWHLMAEASLCQLYRDIETLLDWLEQ</sequence>
<dbReference type="EMBL" id="FKIF01000008">
    <property type="protein sequence ID" value="SAI73127.1"/>
    <property type="molecule type" value="Genomic_DNA"/>
</dbReference>
<dbReference type="STRING" id="288768.SAMEA3906486_04483"/>
<dbReference type="Proteomes" id="UP000076848">
    <property type="component" value="Unassembled WGS sequence"/>
</dbReference>
<gene>
    <name evidence="1" type="ORF">SAMEA3906486_04483</name>
</gene>